<dbReference type="AlphaFoldDB" id="A0A0X8GZQ7"/>
<dbReference type="Gene3D" id="1.50.10.20">
    <property type="match status" value="1"/>
</dbReference>
<dbReference type="STRING" id="1514105.AOC36_05375"/>
<evidence type="ECO:0000313" key="2">
    <source>
        <dbReference type="Proteomes" id="UP000063781"/>
    </source>
</evidence>
<evidence type="ECO:0000313" key="1">
    <source>
        <dbReference type="EMBL" id="AMC93429.1"/>
    </source>
</evidence>
<keyword evidence="2" id="KW-1185">Reference proteome</keyword>
<gene>
    <name evidence="1" type="ORF">AOC36_05375</name>
</gene>
<name>A0A0X8GZQ7_9FIRM</name>
<accession>A0A0X8GZQ7</accession>
<dbReference type="Proteomes" id="UP000063781">
    <property type="component" value="Chromosome"/>
</dbReference>
<protein>
    <recommendedName>
        <fullName evidence="3">Squalene cyclase C-terminal domain-containing protein</fullName>
    </recommendedName>
</protein>
<dbReference type="OrthoDB" id="370326at2"/>
<reference evidence="1 2" key="1">
    <citation type="submission" date="2015-10" db="EMBL/GenBank/DDBJ databases">
        <title>Erysipelothrix larvae sp. LV19 isolated from the larval gut of the rhinoceros beetle, Trypoxylus dichotomus.</title>
        <authorList>
            <person name="Lim S."/>
            <person name="Kim B.-C."/>
        </authorList>
    </citation>
    <scope>NUCLEOTIDE SEQUENCE [LARGE SCALE GENOMIC DNA]</scope>
    <source>
        <strain evidence="1 2">LV19</strain>
    </source>
</reference>
<dbReference type="RefSeq" id="WP_067632208.1">
    <property type="nucleotide sequence ID" value="NZ_CP013213.1"/>
</dbReference>
<sequence length="322" mass="38205">MDTIKWLLDGDIVIQTLTRQYLLDETMHHRNGGLIQRYLECYDPERCMWRNSVYSKKWVSSTYTLLELKYMEIYPLHPTYQAATQIVLDELWQNKGYISKTKQQDMCMAAMVLSLVCYGQFKNEKIYEIVDYILEYQMGDGGWNCAYNSVHNQSCVGSFHSTISVLEALFDYESNGYTYRLNEVKKQTQQAQEYLLKRHLFKSLRTGDVVHPDMIQFHYPCRWKYDCFRALEYFCKIHYPYDSRMNDTLTLVNESLEKGWINRGKKYPGKIHFSLETGQKGAFNTFRGLFILKHYDSQAFQRFISAYHCDEISEESSVRLHV</sequence>
<dbReference type="KEGG" id="erl:AOC36_05375"/>
<dbReference type="SUPFAM" id="SSF48239">
    <property type="entry name" value="Terpenoid cyclases/Protein prenyltransferases"/>
    <property type="match status" value="1"/>
</dbReference>
<dbReference type="InterPro" id="IPR008930">
    <property type="entry name" value="Terpenoid_cyclase/PrenylTrfase"/>
</dbReference>
<organism evidence="1 2">
    <name type="scientific">Erysipelothrix larvae</name>
    <dbReference type="NCBI Taxonomy" id="1514105"/>
    <lineage>
        <taxon>Bacteria</taxon>
        <taxon>Bacillati</taxon>
        <taxon>Bacillota</taxon>
        <taxon>Erysipelotrichia</taxon>
        <taxon>Erysipelotrichales</taxon>
        <taxon>Erysipelotrichaceae</taxon>
        <taxon>Erysipelothrix</taxon>
    </lineage>
</organism>
<dbReference type="EMBL" id="CP013213">
    <property type="protein sequence ID" value="AMC93429.1"/>
    <property type="molecule type" value="Genomic_DNA"/>
</dbReference>
<evidence type="ECO:0008006" key="3">
    <source>
        <dbReference type="Google" id="ProtNLM"/>
    </source>
</evidence>
<proteinExistence type="predicted"/>